<accession>A0ABT2JQQ8</accession>
<dbReference type="RefSeq" id="WP_260217525.1">
    <property type="nucleotide sequence ID" value="NZ_JAJAGO010000004.1"/>
</dbReference>
<name>A0ABT2JQQ8_9ACTN</name>
<dbReference type="EMBL" id="JAJAGO010000004">
    <property type="protein sequence ID" value="MCT2590211.1"/>
    <property type="molecule type" value="Genomic_DNA"/>
</dbReference>
<evidence type="ECO:0000313" key="1">
    <source>
        <dbReference type="EMBL" id="MCT2590211.1"/>
    </source>
</evidence>
<dbReference type="Proteomes" id="UP001156389">
    <property type="component" value="Unassembled WGS sequence"/>
</dbReference>
<proteinExistence type="predicted"/>
<dbReference type="Gene3D" id="3.30.565.10">
    <property type="entry name" value="Histidine kinase-like ATPase, C-terminal domain"/>
    <property type="match status" value="1"/>
</dbReference>
<keyword evidence="2" id="KW-1185">Reference proteome</keyword>
<sequence>MARTCAAPAIVGDVASFEYRFHLPRDPRAVGVTRTSVRASLTAHAVPELIDRAELPASELLTNALPRDVDRWTLLPRTKAIGGHRVDGLARRKSPGVMP</sequence>
<organism evidence="1 2">
    <name type="scientific">Streptomyces gossypii</name>
    <dbReference type="NCBI Taxonomy" id="2883101"/>
    <lineage>
        <taxon>Bacteria</taxon>
        <taxon>Bacillati</taxon>
        <taxon>Actinomycetota</taxon>
        <taxon>Actinomycetes</taxon>
        <taxon>Kitasatosporales</taxon>
        <taxon>Streptomycetaceae</taxon>
        <taxon>Streptomyces</taxon>
    </lineage>
</organism>
<comment type="caution">
    <text evidence="1">The sequence shown here is derived from an EMBL/GenBank/DDBJ whole genome shotgun (WGS) entry which is preliminary data.</text>
</comment>
<protein>
    <submittedName>
        <fullName evidence="1">Uncharacterized protein</fullName>
    </submittedName>
</protein>
<reference evidence="1 2" key="1">
    <citation type="submission" date="2021-10" db="EMBL/GenBank/DDBJ databases">
        <title>Streptomyces gossypii sp. nov., isolated from soil collected from cotton field.</title>
        <authorList>
            <person name="Ge X."/>
            <person name="Chen X."/>
            <person name="Liu W."/>
        </authorList>
    </citation>
    <scope>NUCLEOTIDE SEQUENCE [LARGE SCALE GENOMIC DNA]</scope>
    <source>
        <strain evidence="1 2">N2-109</strain>
    </source>
</reference>
<dbReference type="InterPro" id="IPR036890">
    <property type="entry name" value="HATPase_C_sf"/>
</dbReference>
<evidence type="ECO:0000313" key="2">
    <source>
        <dbReference type="Proteomes" id="UP001156389"/>
    </source>
</evidence>
<gene>
    <name evidence="1" type="ORF">LHJ74_09845</name>
</gene>